<dbReference type="Proteomes" id="UP001156441">
    <property type="component" value="Unassembled WGS sequence"/>
</dbReference>
<dbReference type="Pfam" id="PF03713">
    <property type="entry name" value="DUF305"/>
    <property type="match status" value="1"/>
</dbReference>
<dbReference type="PANTHER" id="PTHR36933:SF1">
    <property type="entry name" value="SLL0788 PROTEIN"/>
    <property type="match status" value="1"/>
</dbReference>
<dbReference type="PANTHER" id="PTHR36933">
    <property type="entry name" value="SLL0788 PROTEIN"/>
    <property type="match status" value="1"/>
</dbReference>
<feature type="domain" description="DUF305" evidence="3">
    <location>
        <begin position="51"/>
        <end position="187"/>
    </location>
</feature>
<protein>
    <submittedName>
        <fullName evidence="4">DUF305 domain-containing protein</fullName>
    </submittedName>
</protein>
<dbReference type="RefSeq" id="WP_260195577.1">
    <property type="nucleotide sequence ID" value="NZ_JAFFZE010000027.1"/>
</dbReference>
<dbReference type="EMBL" id="JAFFZE010000027">
    <property type="protein sequence ID" value="MCT2587665.1"/>
    <property type="molecule type" value="Genomic_DNA"/>
</dbReference>
<dbReference type="InterPro" id="IPR012347">
    <property type="entry name" value="Ferritin-like"/>
</dbReference>
<feature type="chain" id="PRO_5047018709" evidence="2">
    <location>
        <begin position="26"/>
        <end position="190"/>
    </location>
</feature>
<gene>
    <name evidence="4" type="ORF">JT362_31560</name>
</gene>
<organism evidence="4 5">
    <name type="scientific">Actinophytocola gossypii</name>
    <dbReference type="NCBI Taxonomy" id="2812003"/>
    <lineage>
        <taxon>Bacteria</taxon>
        <taxon>Bacillati</taxon>
        <taxon>Actinomycetota</taxon>
        <taxon>Actinomycetes</taxon>
        <taxon>Pseudonocardiales</taxon>
        <taxon>Pseudonocardiaceae</taxon>
    </lineage>
</organism>
<reference evidence="4 5" key="1">
    <citation type="submission" date="2021-02" db="EMBL/GenBank/DDBJ databases">
        <title>Actinophytocola xerophila sp. nov., isolated from soil of cotton cropping field.</title>
        <authorList>
            <person name="Huang R."/>
            <person name="Chen X."/>
            <person name="Ge X."/>
            <person name="Liu W."/>
        </authorList>
    </citation>
    <scope>NUCLEOTIDE SEQUENCE [LARGE SCALE GENOMIC DNA]</scope>
    <source>
        <strain evidence="4 5">S1-96</strain>
    </source>
</reference>
<comment type="caution">
    <text evidence="4">The sequence shown here is derived from an EMBL/GenBank/DDBJ whole genome shotgun (WGS) entry which is preliminary data.</text>
</comment>
<keyword evidence="5" id="KW-1185">Reference proteome</keyword>
<evidence type="ECO:0000256" key="1">
    <source>
        <dbReference type="SAM" id="MobiDB-lite"/>
    </source>
</evidence>
<dbReference type="PROSITE" id="PS51257">
    <property type="entry name" value="PROKAR_LIPOPROTEIN"/>
    <property type="match status" value="1"/>
</dbReference>
<accession>A0ABT2JJV7</accession>
<dbReference type="Gene3D" id="1.20.1260.10">
    <property type="match status" value="1"/>
</dbReference>
<evidence type="ECO:0000256" key="2">
    <source>
        <dbReference type="SAM" id="SignalP"/>
    </source>
</evidence>
<dbReference type="InterPro" id="IPR005183">
    <property type="entry name" value="DUF305_CopM-like"/>
</dbReference>
<name>A0ABT2JJV7_9PSEU</name>
<feature type="signal peptide" evidence="2">
    <location>
        <begin position="1"/>
        <end position="25"/>
    </location>
</feature>
<evidence type="ECO:0000259" key="3">
    <source>
        <dbReference type="Pfam" id="PF03713"/>
    </source>
</evidence>
<sequence length="190" mass="19652">MTTLRLFVIVLLATGLAACGQQASAPPAAPPSGQPARPVSSAPPGGFGVTEQAFVQLAIATDDQAVKLLDLGAARVAEPTLRDLASDLAAARRDELTALHGLLDSASIPYENLHQGHDMPGMPTEPELAALRTSADFDAEFARLVRAHLTESTTVARSAAEQVTHAGTKAVATGMVDERRAALARLDGLG</sequence>
<feature type="region of interest" description="Disordered" evidence="1">
    <location>
        <begin position="22"/>
        <end position="45"/>
    </location>
</feature>
<keyword evidence="2" id="KW-0732">Signal</keyword>
<proteinExistence type="predicted"/>
<evidence type="ECO:0000313" key="5">
    <source>
        <dbReference type="Proteomes" id="UP001156441"/>
    </source>
</evidence>
<evidence type="ECO:0000313" key="4">
    <source>
        <dbReference type="EMBL" id="MCT2587665.1"/>
    </source>
</evidence>